<dbReference type="EMBL" id="AMZH03000877">
    <property type="protein sequence ID" value="RRT81584.1"/>
    <property type="molecule type" value="Genomic_DNA"/>
</dbReference>
<evidence type="ECO:0000313" key="3">
    <source>
        <dbReference type="Proteomes" id="UP000287651"/>
    </source>
</evidence>
<protein>
    <submittedName>
        <fullName evidence="2">Uncharacterized protein</fullName>
    </submittedName>
</protein>
<evidence type="ECO:0000313" key="2">
    <source>
        <dbReference type="EMBL" id="RRT81584.1"/>
    </source>
</evidence>
<organism evidence="2 3">
    <name type="scientific">Ensete ventricosum</name>
    <name type="common">Abyssinian banana</name>
    <name type="synonym">Musa ensete</name>
    <dbReference type="NCBI Taxonomy" id="4639"/>
    <lineage>
        <taxon>Eukaryota</taxon>
        <taxon>Viridiplantae</taxon>
        <taxon>Streptophyta</taxon>
        <taxon>Embryophyta</taxon>
        <taxon>Tracheophyta</taxon>
        <taxon>Spermatophyta</taxon>
        <taxon>Magnoliopsida</taxon>
        <taxon>Liliopsida</taxon>
        <taxon>Zingiberales</taxon>
        <taxon>Musaceae</taxon>
        <taxon>Ensete</taxon>
    </lineage>
</organism>
<accession>A0A427AZ85</accession>
<dbReference type="AlphaFoldDB" id="A0A427AZ85"/>
<comment type="caution">
    <text evidence="2">The sequence shown here is derived from an EMBL/GenBank/DDBJ whole genome shotgun (WGS) entry which is preliminary data.</text>
</comment>
<gene>
    <name evidence="2" type="ORF">B296_00005336</name>
</gene>
<dbReference type="Proteomes" id="UP000287651">
    <property type="component" value="Unassembled WGS sequence"/>
</dbReference>
<evidence type="ECO:0000256" key="1">
    <source>
        <dbReference type="SAM" id="MobiDB-lite"/>
    </source>
</evidence>
<sequence>MNAPAAESPADLRRQTTRAAGGATGLGFRLDSSASDSASGFGATTLDVLAILSPLPPPPSAAPAGLSLRYLGFSRWAGPRKRTARALLLDPITNIIIITTTVEGHVVASDSLIKVLAMCSQTVDW</sequence>
<reference evidence="2 3" key="1">
    <citation type="journal article" date="2014" name="Agronomy (Basel)">
        <title>A Draft Genome Sequence for Ensete ventricosum, the Drought-Tolerant Tree Against Hunger.</title>
        <authorList>
            <person name="Harrison J."/>
            <person name="Moore K.A."/>
            <person name="Paszkiewicz K."/>
            <person name="Jones T."/>
            <person name="Grant M."/>
            <person name="Ambacheew D."/>
            <person name="Muzemil S."/>
            <person name="Studholme D.J."/>
        </authorList>
    </citation>
    <scope>NUCLEOTIDE SEQUENCE [LARGE SCALE GENOMIC DNA]</scope>
</reference>
<name>A0A427AZ85_ENSVE</name>
<feature type="region of interest" description="Disordered" evidence="1">
    <location>
        <begin position="1"/>
        <end position="26"/>
    </location>
</feature>
<feature type="compositionally biased region" description="Low complexity" evidence="1">
    <location>
        <begin position="17"/>
        <end position="26"/>
    </location>
</feature>
<proteinExistence type="predicted"/>